<keyword evidence="2" id="KW-1185">Reference proteome</keyword>
<evidence type="ECO:0000313" key="1">
    <source>
        <dbReference type="EMBL" id="KAJ5080023.1"/>
    </source>
</evidence>
<proteinExistence type="predicted"/>
<sequence>MWDFLQPTTEKNKPQTETLRTPFDEQIDYLFPTKLFPDFQTKSFDTNQTKQEEEQKIKRHKIEKIPKINAMEKMQKIENINKTEKLEKLEKTETQILDRKKSREIKKQKEKVIQQFLLSGLNHSESISRENPSFGAVVYRYLKSNVKNHNKKSSKTPKYRLKPTALTDEISKGRCSRDLAKWIYKKKYLHKVF</sequence>
<organism evidence="1 2">
    <name type="scientific">Anaeramoeba ignava</name>
    <name type="common">Anaerobic marine amoeba</name>
    <dbReference type="NCBI Taxonomy" id="1746090"/>
    <lineage>
        <taxon>Eukaryota</taxon>
        <taxon>Metamonada</taxon>
        <taxon>Anaeramoebidae</taxon>
        <taxon>Anaeramoeba</taxon>
    </lineage>
</organism>
<reference evidence="1" key="1">
    <citation type="submission" date="2022-10" db="EMBL/GenBank/DDBJ databases">
        <title>Novel sulphate-reducing endosymbionts in the free-living metamonad Anaeramoeba.</title>
        <authorList>
            <person name="Jerlstrom-Hultqvist J."/>
            <person name="Cepicka I."/>
            <person name="Gallot-Lavallee L."/>
            <person name="Salas-Leiva D."/>
            <person name="Curtis B.A."/>
            <person name="Zahonova K."/>
            <person name="Pipaliya S."/>
            <person name="Dacks J."/>
            <person name="Roger A.J."/>
        </authorList>
    </citation>
    <scope>NUCLEOTIDE SEQUENCE</scope>
    <source>
        <strain evidence="1">BMAN</strain>
    </source>
</reference>
<accession>A0A9Q0RHP2</accession>
<dbReference type="Proteomes" id="UP001149090">
    <property type="component" value="Unassembled WGS sequence"/>
</dbReference>
<name>A0A9Q0RHP2_ANAIG</name>
<gene>
    <name evidence="1" type="ORF">M0811_14231</name>
</gene>
<dbReference type="AlphaFoldDB" id="A0A9Q0RHP2"/>
<evidence type="ECO:0000313" key="2">
    <source>
        <dbReference type="Proteomes" id="UP001149090"/>
    </source>
</evidence>
<dbReference type="EMBL" id="JAPDFW010000016">
    <property type="protein sequence ID" value="KAJ5080023.1"/>
    <property type="molecule type" value="Genomic_DNA"/>
</dbReference>
<comment type="caution">
    <text evidence="1">The sequence shown here is derived from an EMBL/GenBank/DDBJ whole genome shotgun (WGS) entry which is preliminary data.</text>
</comment>
<protein>
    <submittedName>
        <fullName evidence="1">Uncharacterized protein</fullName>
    </submittedName>
</protein>